<accession>A0A0F9DIU2</accession>
<name>A0A0F9DIU2_9ZZZZ</name>
<dbReference type="EMBL" id="LAZR01031449">
    <property type="protein sequence ID" value="KKL53726.1"/>
    <property type="molecule type" value="Genomic_DNA"/>
</dbReference>
<dbReference type="Pfam" id="PF04233">
    <property type="entry name" value="Phage_Mu_F"/>
    <property type="match status" value="1"/>
</dbReference>
<gene>
    <name evidence="2" type="ORF">LCGC14_2272550</name>
</gene>
<evidence type="ECO:0000313" key="2">
    <source>
        <dbReference type="EMBL" id="KKL53726.1"/>
    </source>
</evidence>
<proteinExistence type="predicted"/>
<protein>
    <recommendedName>
        <fullName evidence="1">Phage head morphogenesis domain-containing protein</fullName>
    </recommendedName>
</protein>
<comment type="caution">
    <text evidence="2">The sequence shown here is derived from an EMBL/GenBank/DDBJ whole genome shotgun (WGS) entry which is preliminary data.</text>
</comment>
<reference evidence="2" key="1">
    <citation type="journal article" date="2015" name="Nature">
        <title>Complex archaea that bridge the gap between prokaryotes and eukaryotes.</title>
        <authorList>
            <person name="Spang A."/>
            <person name="Saw J.H."/>
            <person name="Jorgensen S.L."/>
            <person name="Zaremba-Niedzwiedzka K."/>
            <person name="Martijn J."/>
            <person name="Lind A.E."/>
            <person name="van Eijk R."/>
            <person name="Schleper C."/>
            <person name="Guy L."/>
            <person name="Ettema T.J."/>
        </authorList>
    </citation>
    <scope>NUCLEOTIDE SEQUENCE</scope>
</reference>
<feature type="domain" description="Phage head morphogenesis" evidence="1">
    <location>
        <begin position="163"/>
        <end position="287"/>
    </location>
</feature>
<evidence type="ECO:0000259" key="1">
    <source>
        <dbReference type="Pfam" id="PF04233"/>
    </source>
</evidence>
<dbReference type="AlphaFoldDB" id="A0A0F9DIU2"/>
<organism evidence="2">
    <name type="scientific">marine sediment metagenome</name>
    <dbReference type="NCBI Taxonomy" id="412755"/>
    <lineage>
        <taxon>unclassified sequences</taxon>
        <taxon>metagenomes</taxon>
        <taxon>ecological metagenomes</taxon>
    </lineage>
</organism>
<dbReference type="InterPro" id="IPR006528">
    <property type="entry name" value="Phage_head_morphogenesis_dom"/>
</dbReference>
<sequence length="293" mass="33185">MEPSRIIPVGFAAYAANQITLDTKDLDLYFKRIDRLRMAFFSVIGRLWKGDLGKELRDLMGAVDDFDHVISWRNAIEAEVTSHYQMELTYERTYASIWPVFAERVYDSLTGTGKSMGRGFELKADDELVEEWIRRAIAWIRAEGGDLITAVEGYSHKAIVVIVRRLTEEAVRAGWSINRLKKEFRDSITTLDSFRARTIARTEVMRASNLGSRDAAKTSGLKLKKEWLTGPTGTGDRHATADYLGLDGQTRRLDELYTLDGPNGVFQAMQPLDMMLPAEESINCRCSEAYIPI</sequence>